<feature type="compositionally biased region" description="Polar residues" evidence="1">
    <location>
        <begin position="40"/>
        <end position="51"/>
    </location>
</feature>
<dbReference type="PROSITE" id="PS51257">
    <property type="entry name" value="PROKAR_LIPOPROTEIN"/>
    <property type="match status" value="1"/>
</dbReference>
<gene>
    <name evidence="2" type="ORF">UFOPK1722_00495</name>
</gene>
<evidence type="ECO:0000313" key="2">
    <source>
        <dbReference type="EMBL" id="CAB4572748.1"/>
    </source>
</evidence>
<organism evidence="2">
    <name type="scientific">freshwater metagenome</name>
    <dbReference type="NCBI Taxonomy" id="449393"/>
    <lineage>
        <taxon>unclassified sequences</taxon>
        <taxon>metagenomes</taxon>
        <taxon>ecological metagenomes</taxon>
    </lineage>
</organism>
<feature type="region of interest" description="Disordered" evidence="1">
    <location>
        <begin position="39"/>
        <end position="58"/>
    </location>
</feature>
<accession>A0A6J6EII4</accession>
<name>A0A6J6EII4_9ZZZZ</name>
<evidence type="ECO:0000256" key="1">
    <source>
        <dbReference type="SAM" id="MobiDB-lite"/>
    </source>
</evidence>
<dbReference type="EMBL" id="CAEZTS010000029">
    <property type="protein sequence ID" value="CAB4572748.1"/>
    <property type="molecule type" value="Genomic_DNA"/>
</dbReference>
<protein>
    <submittedName>
        <fullName evidence="2">Unannotated protein</fullName>
    </submittedName>
</protein>
<proteinExistence type="predicted"/>
<sequence>MRAMWQPVSGVLMSGLVACGGSIGAVTGEPLAEVARTVESPVQATTTTSRPQPVPSSDDVVSEFDRLMTIRVECGRRPRACRVDDVAAVGSSMHDELSSLMDARTRAGIVASGRGALRYRVDGARVDGDVASITTCLYDDVVLTMDGSIFDESTMSAITEWTMVRTAQGWRWSDWRAITSTREGDLCGFAG</sequence>
<reference evidence="2" key="1">
    <citation type="submission" date="2020-05" db="EMBL/GenBank/DDBJ databases">
        <authorList>
            <person name="Chiriac C."/>
            <person name="Salcher M."/>
            <person name="Ghai R."/>
            <person name="Kavagutti S V."/>
        </authorList>
    </citation>
    <scope>NUCLEOTIDE SEQUENCE</scope>
</reference>
<dbReference type="AlphaFoldDB" id="A0A6J6EII4"/>